<feature type="compositionally biased region" description="Acidic residues" evidence="1">
    <location>
        <begin position="191"/>
        <end position="204"/>
    </location>
</feature>
<feature type="region of interest" description="Disordered" evidence="1">
    <location>
        <begin position="42"/>
        <end position="224"/>
    </location>
</feature>
<accession>A0A8S9GXK3</accession>
<sequence length="224" mass="24686">MKMNINKACDLKSISVFPPNLRSPVHQSEVLIRKGKTYTLQLKPISSESKRKNRSGLQRDEDLIPTTPKGKRTPKKNIKRKDPEGTTSSLSLEDEKPKLRTKKNQSSGVGEVAEKTSEEKMESSTEQMGEGPKYDGEADEEKSESEGKSRKEGEDDEGAEFKEANAESSGDSEEKETAVENSDSEGKQEEIEAEEDAVDAEASDNETLGAWKSKVVKSSSRKSA</sequence>
<gene>
    <name evidence="2" type="ORF">F2Q68_00036012</name>
</gene>
<name>A0A8S9GXK3_BRACR</name>
<evidence type="ECO:0000256" key="1">
    <source>
        <dbReference type="SAM" id="MobiDB-lite"/>
    </source>
</evidence>
<protein>
    <submittedName>
        <fullName evidence="2">Uncharacterized protein</fullName>
    </submittedName>
</protein>
<evidence type="ECO:0000313" key="3">
    <source>
        <dbReference type="Proteomes" id="UP000712281"/>
    </source>
</evidence>
<dbReference type="AlphaFoldDB" id="A0A8S9GXK3"/>
<feature type="compositionally biased region" description="Basic and acidic residues" evidence="1">
    <location>
        <begin position="144"/>
        <end position="165"/>
    </location>
</feature>
<dbReference type="EMBL" id="QGKW02001988">
    <property type="protein sequence ID" value="KAF2551231.1"/>
    <property type="molecule type" value="Genomic_DNA"/>
</dbReference>
<evidence type="ECO:0000313" key="2">
    <source>
        <dbReference type="EMBL" id="KAF2551231.1"/>
    </source>
</evidence>
<reference evidence="2" key="1">
    <citation type="submission" date="2019-12" db="EMBL/GenBank/DDBJ databases">
        <title>Genome sequencing and annotation of Brassica cretica.</title>
        <authorList>
            <person name="Studholme D.J."/>
            <person name="Sarris P.F."/>
        </authorList>
    </citation>
    <scope>NUCLEOTIDE SEQUENCE</scope>
    <source>
        <strain evidence="2">PFS-001/15</strain>
        <tissue evidence="2">Leaf</tissue>
    </source>
</reference>
<dbReference type="Proteomes" id="UP000712281">
    <property type="component" value="Unassembled WGS sequence"/>
</dbReference>
<comment type="caution">
    <text evidence="2">The sequence shown here is derived from an EMBL/GenBank/DDBJ whole genome shotgun (WGS) entry which is preliminary data.</text>
</comment>
<organism evidence="2 3">
    <name type="scientific">Brassica cretica</name>
    <name type="common">Mustard</name>
    <dbReference type="NCBI Taxonomy" id="69181"/>
    <lineage>
        <taxon>Eukaryota</taxon>
        <taxon>Viridiplantae</taxon>
        <taxon>Streptophyta</taxon>
        <taxon>Embryophyta</taxon>
        <taxon>Tracheophyta</taxon>
        <taxon>Spermatophyta</taxon>
        <taxon>Magnoliopsida</taxon>
        <taxon>eudicotyledons</taxon>
        <taxon>Gunneridae</taxon>
        <taxon>Pentapetalae</taxon>
        <taxon>rosids</taxon>
        <taxon>malvids</taxon>
        <taxon>Brassicales</taxon>
        <taxon>Brassicaceae</taxon>
        <taxon>Brassiceae</taxon>
        <taxon>Brassica</taxon>
    </lineage>
</organism>
<proteinExistence type="predicted"/>
<feature type="compositionally biased region" description="Basic residues" evidence="1">
    <location>
        <begin position="69"/>
        <end position="79"/>
    </location>
</feature>
<feature type="compositionally biased region" description="Basic and acidic residues" evidence="1">
    <location>
        <begin position="112"/>
        <end position="123"/>
    </location>
</feature>